<name>A0A258HK72_9CAUL</name>
<dbReference type="Proteomes" id="UP000216147">
    <property type="component" value="Unassembled WGS sequence"/>
</dbReference>
<evidence type="ECO:0000313" key="2">
    <source>
        <dbReference type="Proteomes" id="UP000216147"/>
    </source>
</evidence>
<gene>
    <name evidence="1" type="ORF">B7Y86_09580</name>
</gene>
<sequence>MPVRDDRIEGDEAQAALAAFLDRFDPAIRDGAAEAIERLRRLTPGADWMIYDNYAALVVGASPSERPSDAILSIVIYPRRYALYFLQGAGLAYPDGLLEGQGAAGRSISLSHPSQMDDPPVAALIQRALAEAKVPIPAGRTGRLYVRSVSARRRPRRP</sequence>
<proteinExistence type="predicted"/>
<accession>A0A258HK72</accession>
<dbReference type="EMBL" id="NCEQ01000007">
    <property type="protein sequence ID" value="OYX56984.1"/>
    <property type="molecule type" value="Genomic_DNA"/>
</dbReference>
<reference evidence="1 2" key="1">
    <citation type="submission" date="2017-03" db="EMBL/GenBank/DDBJ databases">
        <title>Lifting the veil on microbial sulfur biogeochemistry in mining wastewaters.</title>
        <authorList>
            <person name="Kantor R.S."/>
            <person name="Colenbrander Nelson T."/>
            <person name="Marshall S."/>
            <person name="Bennett D."/>
            <person name="Apte S."/>
            <person name="Camacho D."/>
            <person name="Thomas B.C."/>
            <person name="Warren L.A."/>
            <person name="Banfield J.F."/>
        </authorList>
    </citation>
    <scope>NUCLEOTIDE SEQUENCE [LARGE SCALE GENOMIC DNA]</scope>
    <source>
        <strain evidence="1">32-68-21</strain>
    </source>
</reference>
<comment type="caution">
    <text evidence="1">The sequence shown here is derived from an EMBL/GenBank/DDBJ whole genome shotgun (WGS) entry which is preliminary data.</text>
</comment>
<evidence type="ECO:0000313" key="1">
    <source>
        <dbReference type="EMBL" id="OYX56984.1"/>
    </source>
</evidence>
<evidence type="ECO:0008006" key="3">
    <source>
        <dbReference type="Google" id="ProtNLM"/>
    </source>
</evidence>
<dbReference type="AlphaFoldDB" id="A0A258HK72"/>
<protein>
    <recommendedName>
        <fullName evidence="3">YdhG-like domain-containing protein</fullName>
    </recommendedName>
</protein>
<organism evidence="1 2">
    <name type="scientific">Brevundimonas subvibrioides</name>
    <dbReference type="NCBI Taxonomy" id="74313"/>
    <lineage>
        <taxon>Bacteria</taxon>
        <taxon>Pseudomonadati</taxon>
        <taxon>Pseudomonadota</taxon>
        <taxon>Alphaproteobacteria</taxon>
        <taxon>Caulobacterales</taxon>
        <taxon>Caulobacteraceae</taxon>
        <taxon>Brevundimonas</taxon>
    </lineage>
</organism>